<feature type="compositionally biased region" description="Basic and acidic residues" evidence="2">
    <location>
        <begin position="1"/>
        <end position="19"/>
    </location>
</feature>
<protein>
    <submittedName>
        <fullName evidence="5">N-acetylmuramoyl-L-alanine amidase</fullName>
    </submittedName>
</protein>
<evidence type="ECO:0000256" key="2">
    <source>
        <dbReference type="SAM" id="MobiDB-lite"/>
    </source>
</evidence>
<feature type="domain" description="MurNAc-LAA" evidence="4">
    <location>
        <begin position="82"/>
        <end position="254"/>
    </location>
</feature>
<accession>A0A8J6NGQ3</accession>
<organism evidence="5 6">
    <name type="scientific">Candidatus Desulfolinea nitratireducens</name>
    <dbReference type="NCBI Taxonomy" id="2841698"/>
    <lineage>
        <taxon>Bacteria</taxon>
        <taxon>Bacillati</taxon>
        <taxon>Chloroflexota</taxon>
        <taxon>Anaerolineae</taxon>
        <taxon>Anaerolineales</taxon>
        <taxon>Anaerolineales incertae sedis</taxon>
        <taxon>Candidatus Desulfolinea</taxon>
    </lineage>
</organism>
<evidence type="ECO:0000313" key="6">
    <source>
        <dbReference type="Proteomes" id="UP000614469"/>
    </source>
</evidence>
<dbReference type="Proteomes" id="UP000614469">
    <property type="component" value="Unassembled WGS sequence"/>
</dbReference>
<dbReference type="GO" id="GO:0030288">
    <property type="term" value="C:outer membrane-bounded periplasmic space"/>
    <property type="evidence" value="ECO:0007669"/>
    <property type="project" value="TreeGrafter"/>
</dbReference>
<reference evidence="5 6" key="1">
    <citation type="submission" date="2020-08" db="EMBL/GenBank/DDBJ databases">
        <title>Bridging the membrane lipid divide: bacteria of the FCB group superphylum have the potential to synthesize archaeal ether lipids.</title>
        <authorList>
            <person name="Villanueva L."/>
            <person name="Von Meijenfeldt F.A.B."/>
            <person name="Westbye A.B."/>
            <person name="Yadav S."/>
            <person name="Hopmans E.C."/>
            <person name="Dutilh B.E."/>
            <person name="Sinninghe Damste J.S."/>
        </authorList>
    </citation>
    <scope>NUCLEOTIDE SEQUENCE [LARGE SCALE GENOMIC DNA]</scope>
    <source>
        <strain evidence="5">NIOZ-UU36</strain>
    </source>
</reference>
<feature type="transmembrane region" description="Helical" evidence="3">
    <location>
        <begin position="27"/>
        <end position="45"/>
    </location>
</feature>
<dbReference type="PANTHER" id="PTHR30404">
    <property type="entry name" value="N-ACETYLMURAMOYL-L-ALANINE AMIDASE"/>
    <property type="match status" value="1"/>
</dbReference>
<keyword evidence="3" id="KW-0812">Transmembrane</keyword>
<dbReference type="CDD" id="cd02696">
    <property type="entry name" value="MurNAc-LAA"/>
    <property type="match status" value="1"/>
</dbReference>
<evidence type="ECO:0000259" key="4">
    <source>
        <dbReference type="Pfam" id="PF01520"/>
    </source>
</evidence>
<feature type="region of interest" description="Disordered" evidence="2">
    <location>
        <begin position="1"/>
        <end position="25"/>
    </location>
</feature>
<evidence type="ECO:0000256" key="1">
    <source>
        <dbReference type="ARBA" id="ARBA00022801"/>
    </source>
</evidence>
<evidence type="ECO:0000256" key="3">
    <source>
        <dbReference type="SAM" id="Phobius"/>
    </source>
</evidence>
<dbReference type="Gene3D" id="3.40.630.40">
    <property type="entry name" value="Zn-dependent exopeptidases"/>
    <property type="match status" value="1"/>
</dbReference>
<comment type="caution">
    <text evidence="5">The sequence shown here is derived from an EMBL/GenBank/DDBJ whole genome shotgun (WGS) entry which is preliminary data.</text>
</comment>
<proteinExistence type="predicted"/>
<sequence length="272" mass="29706">MRGRTLLEEQNAHQPEPRKRGNSSPRVMPAVLGVAFLMATLFTAWTPAGLFSGNLSEKLTIILTAQPESNPTISASYPQLHIGIVSGHWGYDSGAVCLDGNGEVTLTEADLNLRIATLVQQKLNQGGFQVDLLQEFDPRLDGYNAVALVSIHNDSCAYVDENATGFKLSAAMDTRDVNRATRLTGCLRDRYGRTTKLPFHPGSITSDMREYHAFTEISDTTIAAIIEAGFMNLDRELLTQHPEVIAEGIVQGIECFVNNESVDPTPVPTYSP</sequence>
<dbReference type="InterPro" id="IPR002508">
    <property type="entry name" value="MurNAc-LAA_cat"/>
</dbReference>
<evidence type="ECO:0000313" key="5">
    <source>
        <dbReference type="EMBL" id="MBC8335363.1"/>
    </source>
</evidence>
<name>A0A8J6NGQ3_9CHLR</name>
<dbReference type="GO" id="GO:0008745">
    <property type="term" value="F:N-acetylmuramoyl-L-alanine amidase activity"/>
    <property type="evidence" value="ECO:0007669"/>
    <property type="project" value="InterPro"/>
</dbReference>
<dbReference type="PANTHER" id="PTHR30404:SF0">
    <property type="entry name" value="N-ACETYLMURAMOYL-L-ALANINE AMIDASE AMIC"/>
    <property type="match status" value="1"/>
</dbReference>
<dbReference type="GO" id="GO:0009253">
    <property type="term" value="P:peptidoglycan catabolic process"/>
    <property type="evidence" value="ECO:0007669"/>
    <property type="project" value="InterPro"/>
</dbReference>
<keyword evidence="1" id="KW-0378">Hydrolase</keyword>
<keyword evidence="3" id="KW-0472">Membrane</keyword>
<dbReference type="Pfam" id="PF01520">
    <property type="entry name" value="Amidase_3"/>
    <property type="match status" value="1"/>
</dbReference>
<dbReference type="SUPFAM" id="SSF53187">
    <property type="entry name" value="Zn-dependent exopeptidases"/>
    <property type="match status" value="1"/>
</dbReference>
<dbReference type="InterPro" id="IPR050695">
    <property type="entry name" value="N-acetylmuramoyl_amidase_3"/>
</dbReference>
<keyword evidence="3" id="KW-1133">Transmembrane helix</keyword>
<dbReference type="AlphaFoldDB" id="A0A8J6NGQ3"/>
<gene>
    <name evidence="5" type="ORF">H8E29_08875</name>
</gene>
<dbReference type="EMBL" id="JACNJN010000105">
    <property type="protein sequence ID" value="MBC8335363.1"/>
    <property type="molecule type" value="Genomic_DNA"/>
</dbReference>